<evidence type="ECO:0000256" key="2">
    <source>
        <dbReference type="ARBA" id="ARBA00013014"/>
    </source>
</evidence>
<dbReference type="PANTHER" id="PTHR43765:SF2">
    <property type="entry name" value="2-DEHYDROPANTOATE 2-REDUCTASE"/>
    <property type="match status" value="1"/>
</dbReference>
<dbReference type="Pfam" id="PF08546">
    <property type="entry name" value="ApbA_C"/>
    <property type="match status" value="1"/>
</dbReference>
<evidence type="ECO:0000256" key="4">
    <source>
        <dbReference type="ARBA" id="ARBA00023002"/>
    </source>
</evidence>
<name>A0A9P7FHI9_9AGAM</name>
<dbReference type="NCBIfam" id="TIGR00745">
    <property type="entry name" value="apbA_panE"/>
    <property type="match status" value="1"/>
</dbReference>
<protein>
    <recommendedName>
        <fullName evidence="2">2-dehydropantoate 2-reductase</fullName>
        <ecNumber evidence="2">1.1.1.169</ecNumber>
    </recommendedName>
    <alternativeName>
        <fullName evidence="5">Ketopantoate reductase</fullName>
    </alternativeName>
</protein>
<evidence type="ECO:0000313" key="9">
    <source>
        <dbReference type="Proteomes" id="UP000823399"/>
    </source>
</evidence>
<gene>
    <name evidence="8" type="ORF">F5147DRAFT_255039</name>
</gene>
<dbReference type="InterPro" id="IPR013328">
    <property type="entry name" value="6PGD_dom2"/>
</dbReference>
<dbReference type="InterPro" id="IPR013752">
    <property type="entry name" value="KPA_reductase"/>
</dbReference>
<dbReference type="InterPro" id="IPR013332">
    <property type="entry name" value="KPR_N"/>
</dbReference>
<dbReference type="GO" id="GO:0005739">
    <property type="term" value="C:mitochondrion"/>
    <property type="evidence" value="ECO:0007669"/>
    <property type="project" value="TreeGrafter"/>
</dbReference>
<dbReference type="SUPFAM" id="SSF48179">
    <property type="entry name" value="6-phosphogluconate dehydrogenase C-terminal domain-like"/>
    <property type="match status" value="1"/>
</dbReference>
<evidence type="ECO:0000313" key="8">
    <source>
        <dbReference type="EMBL" id="KAG2118015.1"/>
    </source>
</evidence>
<organism evidence="8 9">
    <name type="scientific">Suillus discolor</name>
    <dbReference type="NCBI Taxonomy" id="1912936"/>
    <lineage>
        <taxon>Eukaryota</taxon>
        <taxon>Fungi</taxon>
        <taxon>Dikarya</taxon>
        <taxon>Basidiomycota</taxon>
        <taxon>Agaricomycotina</taxon>
        <taxon>Agaricomycetes</taxon>
        <taxon>Agaricomycetidae</taxon>
        <taxon>Boletales</taxon>
        <taxon>Suillineae</taxon>
        <taxon>Suillaceae</taxon>
        <taxon>Suillus</taxon>
    </lineage>
</organism>
<sequence length="427" mass="47297">MSSLAPEELNSTNNMRFYVLGLGPIGCLLAHNLRSVLPRTHPVTLIQKTAKQAWTPQNAAAKITIENQGIRQSTDGFDVEVFDKHSGAGGGVRFNPKLSREQSAGFTPSHEDLRTEPIETLFITTKAHSTAPALSHLAPRLNSRSTIVLLQNGMGLYEDLVERIFRNPESRPHFILASNTHGAWLKSAFHVVHAGIGDITFGIVPDSRKRDFEASMADESKPLYERSLSLDDITHPDDPSFDQYRTLRHTVAVLQSLDALGCKWSPITDVQLAMRRKLVVNAIVNPLTAVLGCRNGGLFKDDSSQNMMRNVCEEAATAFRAQIEADTQSWLDSLPPSVDKSQVPVGRVPKELGADALEREVLRVTHVTRGNMSSMLSDVRKNNPTEINFLNGYLVRLGEQYNIPMPVNKALVQLVKMRCSIPIDQTF</sequence>
<dbReference type="Gene3D" id="3.40.50.720">
    <property type="entry name" value="NAD(P)-binding Rossmann-like Domain"/>
    <property type="match status" value="1"/>
</dbReference>
<dbReference type="RefSeq" id="XP_041298532.1">
    <property type="nucleotide sequence ID" value="XM_041428860.1"/>
</dbReference>
<keyword evidence="4" id="KW-0560">Oxidoreductase</keyword>
<feature type="domain" description="Ketopantoate reductase C-terminal" evidence="7">
    <location>
        <begin position="269"/>
        <end position="417"/>
    </location>
</feature>
<dbReference type="SUPFAM" id="SSF51735">
    <property type="entry name" value="NAD(P)-binding Rossmann-fold domains"/>
    <property type="match status" value="1"/>
</dbReference>
<dbReference type="Proteomes" id="UP000823399">
    <property type="component" value="Unassembled WGS sequence"/>
</dbReference>
<dbReference type="Gene3D" id="1.10.1040.10">
    <property type="entry name" value="N-(1-d-carboxylethyl)-l-norvaline Dehydrogenase, domain 2"/>
    <property type="match status" value="1"/>
</dbReference>
<dbReference type="Pfam" id="PF02558">
    <property type="entry name" value="ApbA"/>
    <property type="match status" value="1"/>
</dbReference>
<dbReference type="GeneID" id="64691119"/>
<dbReference type="InterPro" id="IPR036291">
    <property type="entry name" value="NAD(P)-bd_dom_sf"/>
</dbReference>
<reference evidence="8" key="1">
    <citation type="journal article" date="2020" name="New Phytol.">
        <title>Comparative genomics reveals dynamic genome evolution in host specialist ectomycorrhizal fungi.</title>
        <authorList>
            <person name="Lofgren L.A."/>
            <person name="Nguyen N.H."/>
            <person name="Vilgalys R."/>
            <person name="Ruytinx J."/>
            <person name="Liao H.L."/>
            <person name="Branco S."/>
            <person name="Kuo A."/>
            <person name="LaButti K."/>
            <person name="Lipzen A."/>
            <person name="Andreopoulos W."/>
            <person name="Pangilinan J."/>
            <person name="Riley R."/>
            <person name="Hundley H."/>
            <person name="Na H."/>
            <person name="Barry K."/>
            <person name="Grigoriev I.V."/>
            <person name="Stajich J.E."/>
            <person name="Kennedy P.G."/>
        </authorList>
    </citation>
    <scope>NUCLEOTIDE SEQUENCE</scope>
    <source>
        <strain evidence="8">FC423</strain>
    </source>
</reference>
<keyword evidence="9" id="KW-1185">Reference proteome</keyword>
<accession>A0A9P7FHI9</accession>
<dbReference type="AlphaFoldDB" id="A0A9P7FHI9"/>
<dbReference type="GO" id="GO:0050661">
    <property type="term" value="F:NADP binding"/>
    <property type="evidence" value="ECO:0007669"/>
    <property type="project" value="TreeGrafter"/>
</dbReference>
<dbReference type="InterPro" id="IPR050838">
    <property type="entry name" value="Ketopantoate_reductase"/>
</dbReference>
<dbReference type="GO" id="GO:0015940">
    <property type="term" value="P:pantothenate biosynthetic process"/>
    <property type="evidence" value="ECO:0007669"/>
    <property type="project" value="InterPro"/>
</dbReference>
<dbReference type="PANTHER" id="PTHR43765">
    <property type="entry name" value="2-DEHYDROPANTOATE 2-REDUCTASE-RELATED"/>
    <property type="match status" value="1"/>
</dbReference>
<proteinExistence type="inferred from homology"/>
<dbReference type="EC" id="1.1.1.169" evidence="2"/>
<dbReference type="EMBL" id="JABBWM010000004">
    <property type="protein sequence ID" value="KAG2118015.1"/>
    <property type="molecule type" value="Genomic_DNA"/>
</dbReference>
<evidence type="ECO:0000256" key="1">
    <source>
        <dbReference type="ARBA" id="ARBA00007870"/>
    </source>
</evidence>
<dbReference type="InterPro" id="IPR008927">
    <property type="entry name" value="6-PGluconate_DH-like_C_sf"/>
</dbReference>
<evidence type="ECO:0000256" key="3">
    <source>
        <dbReference type="ARBA" id="ARBA00022857"/>
    </source>
</evidence>
<evidence type="ECO:0000259" key="6">
    <source>
        <dbReference type="Pfam" id="PF02558"/>
    </source>
</evidence>
<evidence type="ECO:0000259" key="7">
    <source>
        <dbReference type="Pfam" id="PF08546"/>
    </source>
</evidence>
<comment type="similarity">
    <text evidence="1">Belongs to the ketopantoate reductase family.</text>
</comment>
<keyword evidence="3" id="KW-0521">NADP</keyword>
<dbReference type="InterPro" id="IPR003710">
    <property type="entry name" value="ApbA"/>
</dbReference>
<comment type="caution">
    <text evidence="8">The sequence shown here is derived from an EMBL/GenBank/DDBJ whole genome shotgun (WGS) entry which is preliminary data.</text>
</comment>
<dbReference type="GO" id="GO:0008677">
    <property type="term" value="F:2-dehydropantoate 2-reductase activity"/>
    <property type="evidence" value="ECO:0007669"/>
    <property type="project" value="UniProtKB-EC"/>
</dbReference>
<feature type="domain" description="Ketopantoate reductase N-terminal" evidence="6">
    <location>
        <begin position="18"/>
        <end position="204"/>
    </location>
</feature>
<dbReference type="OrthoDB" id="73846at2759"/>
<evidence type="ECO:0000256" key="5">
    <source>
        <dbReference type="ARBA" id="ARBA00032024"/>
    </source>
</evidence>